<dbReference type="InterPro" id="IPR005532">
    <property type="entry name" value="SUMF_dom"/>
</dbReference>
<dbReference type="Gene3D" id="3.90.1580.10">
    <property type="entry name" value="paralog of FGE (formylglycine-generating enzyme)"/>
    <property type="match status" value="2"/>
</dbReference>
<evidence type="ECO:0000313" key="2">
    <source>
        <dbReference type="EMBL" id="MDZ5461079.1"/>
    </source>
</evidence>
<sequence>MRAKPKEQPSAALAQALQDSRRDTLATFALHEASSLARAQPASADHNPPRWELGHVDWFQAHWTTRNPQCARGAAADPEAPRRPPLRAGADALYDSSRVASTLRARLPLPPAEALHGDLAAQLALTLQALNEAAPDDAGLYFFRLALLHEDMHHEAALWLAHSRGLPVADARWQPAPLAGARTPLPMESGTYRLGGAPDGGFAFDNELAGEDVALPACDIDSRAVSWSEFLPFVEAGGYRDERWWMGEGRPWWQARQPQGPAGLRREGGAWWRWLWGAWRPLDVREAACHLNRHEARAWCAWAGRRLPSEAEWEAAVQAHPAAFDWGAVWEWTDSGFRPYPGFAPHPYRDYSAPWFGARAVLRGGSFGTQPRLHHVRYRNFFAPERQDVFAGFRSCAVRPALR</sequence>
<organism evidence="2 3">
    <name type="scientific">Azohydromonas lata</name>
    <dbReference type="NCBI Taxonomy" id="45677"/>
    <lineage>
        <taxon>Bacteria</taxon>
        <taxon>Pseudomonadati</taxon>
        <taxon>Pseudomonadota</taxon>
        <taxon>Betaproteobacteria</taxon>
        <taxon>Burkholderiales</taxon>
        <taxon>Sphaerotilaceae</taxon>
        <taxon>Azohydromonas</taxon>
    </lineage>
</organism>
<dbReference type="NCBIfam" id="NF041186">
    <property type="entry name" value="SenA"/>
    <property type="match status" value="1"/>
</dbReference>
<accession>A0ABU5IQD5</accession>
<dbReference type="Pfam" id="PF03781">
    <property type="entry name" value="FGE-sulfatase"/>
    <property type="match status" value="2"/>
</dbReference>
<dbReference type="Proteomes" id="UP001293718">
    <property type="component" value="Unassembled WGS sequence"/>
</dbReference>
<keyword evidence="3" id="KW-1185">Reference proteome</keyword>
<name>A0ABU5IQD5_9BURK</name>
<dbReference type="PANTHER" id="PTHR23150">
    <property type="entry name" value="SULFATASE MODIFYING FACTOR 1, 2"/>
    <property type="match status" value="1"/>
</dbReference>
<feature type="domain" description="Sulfatase-modifying factor enzyme-like" evidence="1">
    <location>
        <begin position="187"/>
        <end position="319"/>
    </location>
</feature>
<feature type="domain" description="Sulfatase-modifying factor enzyme-like" evidence="1">
    <location>
        <begin position="327"/>
        <end position="394"/>
    </location>
</feature>
<dbReference type="InterPro" id="IPR051043">
    <property type="entry name" value="Sulfatase_Mod_Factor_Kinase"/>
</dbReference>
<evidence type="ECO:0000259" key="1">
    <source>
        <dbReference type="Pfam" id="PF03781"/>
    </source>
</evidence>
<comment type="caution">
    <text evidence="2">The sequence shown here is derived from an EMBL/GenBank/DDBJ whole genome shotgun (WGS) entry which is preliminary data.</text>
</comment>
<dbReference type="EMBL" id="JAXOJX010000095">
    <property type="protein sequence ID" value="MDZ5461079.1"/>
    <property type="molecule type" value="Genomic_DNA"/>
</dbReference>
<evidence type="ECO:0000313" key="3">
    <source>
        <dbReference type="Proteomes" id="UP001293718"/>
    </source>
</evidence>
<gene>
    <name evidence="2" type="primary">senA</name>
    <name evidence="2" type="ORF">SM757_31345</name>
</gene>
<dbReference type="InterPro" id="IPR042095">
    <property type="entry name" value="SUMF_sf"/>
</dbReference>
<dbReference type="RefSeq" id="WP_322468346.1">
    <property type="nucleotide sequence ID" value="NZ_JAXOJX010000095.1"/>
</dbReference>
<protein>
    <submittedName>
        <fullName evidence="2">Selenoneine synthase SenA</fullName>
    </submittedName>
</protein>
<dbReference type="NCBIfam" id="TIGR04373">
    <property type="entry name" value="egtB_X_signatur"/>
    <property type="match status" value="1"/>
</dbReference>
<dbReference type="PANTHER" id="PTHR23150:SF36">
    <property type="entry name" value="HERCYNINE OXYGENASE"/>
    <property type="match status" value="1"/>
</dbReference>
<dbReference type="InterPro" id="IPR030809">
    <property type="entry name" value="EgtB_signatur"/>
</dbReference>
<dbReference type="SUPFAM" id="SSF56436">
    <property type="entry name" value="C-type lectin-like"/>
    <property type="match status" value="1"/>
</dbReference>
<reference evidence="2 3" key="1">
    <citation type="submission" date="2023-11" db="EMBL/GenBank/DDBJ databases">
        <title>Draft genome of Azohydromonas lata strain H1 (DSM1123), a polyhydroxyalkanoate producer.</title>
        <authorList>
            <person name="Traversa D."/>
            <person name="D'Addabbo P."/>
            <person name="Pazzani C."/>
            <person name="Manzari C."/>
            <person name="Chiara M."/>
            <person name="Scrascia M."/>
        </authorList>
    </citation>
    <scope>NUCLEOTIDE SEQUENCE [LARGE SCALE GENOMIC DNA]</scope>
    <source>
        <strain evidence="2 3">H1</strain>
    </source>
</reference>
<proteinExistence type="predicted"/>
<dbReference type="InterPro" id="IPR016187">
    <property type="entry name" value="CTDL_fold"/>
</dbReference>